<gene>
    <name evidence="1" type="ORF">ABID28_001082</name>
</gene>
<sequence length="54" mass="6142">MLKIMIAVAILLILEGLGLTYFRGVFDTMKRFKDVTGEPISHQLVDWLGFGHLH</sequence>
<organism evidence="1 2">
    <name type="scientific">Streptococcus porcorum</name>
    <dbReference type="NCBI Taxonomy" id="701526"/>
    <lineage>
        <taxon>Bacteria</taxon>
        <taxon>Bacillati</taxon>
        <taxon>Bacillota</taxon>
        <taxon>Bacilli</taxon>
        <taxon>Lactobacillales</taxon>
        <taxon>Streptococcaceae</taxon>
        <taxon>Streptococcus</taxon>
    </lineage>
</organism>
<keyword evidence="2" id="KW-1185">Reference proteome</keyword>
<dbReference type="Proteomes" id="UP001549037">
    <property type="component" value="Unassembled WGS sequence"/>
</dbReference>
<comment type="caution">
    <text evidence="1">The sequence shown here is derived from an EMBL/GenBank/DDBJ whole genome shotgun (WGS) entry which is preliminary data.</text>
</comment>
<name>A0ABV2JF95_9STRE</name>
<protein>
    <submittedName>
        <fullName evidence="1">Uncharacterized protein</fullName>
    </submittedName>
</protein>
<proteinExistence type="predicted"/>
<reference evidence="1 2" key="1">
    <citation type="submission" date="2024-06" db="EMBL/GenBank/DDBJ databases">
        <title>Genomic Encyclopedia of Type Strains, Phase IV (KMG-IV): sequencing the most valuable type-strain genomes for metagenomic binning, comparative biology and taxonomic classification.</title>
        <authorList>
            <person name="Goeker M."/>
        </authorList>
    </citation>
    <scope>NUCLEOTIDE SEQUENCE [LARGE SCALE GENOMIC DNA]</scope>
    <source>
        <strain evidence="1 2">DSM 28302</strain>
    </source>
</reference>
<evidence type="ECO:0000313" key="2">
    <source>
        <dbReference type="Proteomes" id="UP001549037"/>
    </source>
</evidence>
<dbReference type="EMBL" id="JBEPLN010000015">
    <property type="protein sequence ID" value="MET3634439.1"/>
    <property type="molecule type" value="Genomic_DNA"/>
</dbReference>
<accession>A0ABV2JF95</accession>
<dbReference type="RefSeq" id="WP_354368803.1">
    <property type="nucleotide sequence ID" value="NZ_JBEPLN010000015.1"/>
</dbReference>
<evidence type="ECO:0000313" key="1">
    <source>
        <dbReference type="EMBL" id="MET3634439.1"/>
    </source>
</evidence>